<dbReference type="EMBL" id="FNED01000013">
    <property type="protein sequence ID" value="SDJ18707.1"/>
    <property type="molecule type" value="Genomic_DNA"/>
</dbReference>
<dbReference type="InterPro" id="IPR000182">
    <property type="entry name" value="GNAT_dom"/>
</dbReference>
<keyword evidence="1" id="KW-0808">Transferase</keyword>
<dbReference type="PROSITE" id="PS51186">
    <property type="entry name" value="GNAT"/>
    <property type="match status" value="1"/>
</dbReference>
<evidence type="ECO:0000313" key="1">
    <source>
        <dbReference type="EMBL" id="SDJ18707.1"/>
    </source>
</evidence>
<dbReference type="Gene3D" id="3.40.630.30">
    <property type="match status" value="1"/>
</dbReference>
<dbReference type="RefSeq" id="WP_235355947.1">
    <property type="nucleotide sequence ID" value="NZ_BJOA01000143.1"/>
</dbReference>
<dbReference type="PANTHER" id="PTHR43792:SF9">
    <property type="entry name" value="RIBOSOMAL-PROTEIN-ALANINE ACETYLTRANSFERASE"/>
    <property type="match status" value="1"/>
</dbReference>
<dbReference type="SUPFAM" id="SSF55729">
    <property type="entry name" value="Acyl-CoA N-acyltransferases (Nat)"/>
    <property type="match status" value="1"/>
</dbReference>
<dbReference type="AlphaFoldDB" id="A0A0K2WD58"/>
<dbReference type="InterPro" id="IPR016181">
    <property type="entry name" value="Acyl_CoA_acyltransferase"/>
</dbReference>
<accession>A0A0K2WD58</accession>
<reference evidence="1 2" key="1">
    <citation type="submission" date="2016-10" db="EMBL/GenBank/DDBJ databases">
        <authorList>
            <person name="de Groot N.N."/>
        </authorList>
    </citation>
    <scope>NUCLEOTIDE SEQUENCE [LARGE SCALE GENOMIC DNA]</scope>
    <source>
        <strain evidence="1 2">DSM 2895</strain>
    </source>
</reference>
<proteinExistence type="predicted"/>
<dbReference type="InterPro" id="IPR051531">
    <property type="entry name" value="N-acetyltransferase"/>
</dbReference>
<dbReference type="Pfam" id="PF13302">
    <property type="entry name" value="Acetyltransf_3"/>
    <property type="match status" value="1"/>
</dbReference>
<dbReference type="GO" id="GO:0005737">
    <property type="term" value="C:cytoplasm"/>
    <property type="evidence" value="ECO:0007669"/>
    <property type="project" value="TreeGrafter"/>
</dbReference>
<sequence length="189" mass="22471">MNSRWIEEFPQLETQRFYLRRITLHDAKEIYDYFSNDEVTKYYDLDSFTTIQQAIDLIEHWDMRFKENQGIRWGIAKKEDNKLIGSCGYHNLAKEHHKAEIGYEVAPNYWRKGVITEVLKPILTYGFQQMKFHRIEAFYDPENIASQKSLEKAGFCYEGTLKECFFEKGKFVDAVICSLLSKDYFLNKA</sequence>
<protein>
    <submittedName>
        <fullName evidence="1">Ribosomal-protein-alanine N-acetyltransferase</fullName>
    </submittedName>
</protein>
<dbReference type="GO" id="GO:0008999">
    <property type="term" value="F:protein-N-terminal-alanine acetyltransferase activity"/>
    <property type="evidence" value="ECO:0007669"/>
    <property type="project" value="TreeGrafter"/>
</dbReference>
<dbReference type="CDD" id="cd04301">
    <property type="entry name" value="NAT_SF"/>
    <property type="match status" value="1"/>
</dbReference>
<evidence type="ECO:0000313" key="2">
    <source>
        <dbReference type="Proteomes" id="UP000182836"/>
    </source>
</evidence>
<gene>
    <name evidence="1" type="ORF">SAMN04487909_11377</name>
</gene>
<organism evidence="1 2">
    <name type="scientific">Aneurinibacillus migulanus</name>
    <name type="common">Bacillus migulanus</name>
    <dbReference type="NCBI Taxonomy" id="47500"/>
    <lineage>
        <taxon>Bacteria</taxon>
        <taxon>Bacillati</taxon>
        <taxon>Bacillota</taxon>
        <taxon>Bacilli</taxon>
        <taxon>Bacillales</taxon>
        <taxon>Paenibacillaceae</taxon>
        <taxon>Aneurinibacillus group</taxon>
        <taxon>Aneurinibacillus</taxon>
    </lineage>
</organism>
<dbReference type="PANTHER" id="PTHR43792">
    <property type="entry name" value="GNAT FAMILY, PUTATIVE (AFU_ORTHOLOGUE AFUA_3G00765)-RELATED-RELATED"/>
    <property type="match status" value="1"/>
</dbReference>
<dbReference type="Proteomes" id="UP000182836">
    <property type="component" value="Unassembled WGS sequence"/>
</dbReference>
<name>A0A0K2WD58_ANEMI</name>